<dbReference type="RefSeq" id="WP_118495024.1">
    <property type="nucleotide sequence ID" value="NZ_QRQK01000068.1"/>
</dbReference>
<feature type="domain" description="Tyr recombinase" evidence="4">
    <location>
        <begin position="238"/>
        <end position="430"/>
    </location>
</feature>
<dbReference type="InterPro" id="IPR010998">
    <property type="entry name" value="Integrase_recombinase_N"/>
</dbReference>
<keyword evidence="2" id="KW-0238">DNA-binding</keyword>
<evidence type="ECO:0000256" key="1">
    <source>
        <dbReference type="ARBA" id="ARBA00008857"/>
    </source>
</evidence>
<reference evidence="5 7" key="1">
    <citation type="journal article" date="2016" name="Nat. Biotechnol.">
        <title>Measurement of bacterial replication rates in microbial communities.</title>
        <authorList>
            <person name="Brown C.T."/>
            <person name="Olm M.R."/>
            <person name="Thomas B.C."/>
            <person name="Banfield J.F."/>
        </authorList>
    </citation>
    <scope>NUCLEOTIDE SEQUENCE [LARGE SCALE GENOMIC DNA]</scope>
    <source>
        <strain evidence="5">45_130</strain>
    </source>
</reference>
<dbReference type="PANTHER" id="PTHR30349">
    <property type="entry name" value="PHAGE INTEGRASE-RELATED"/>
    <property type="match status" value="1"/>
</dbReference>
<comment type="caution">
    <text evidence="6">The sequence shown here is derived from an EMBL/GenBank/DDBJ whole genome shotgun (WGS) entry which is preliminary data.</text>
</comment>
<name>A0A1Q6GJL9_9BACT</name>
<dbReference type="Proteomes" id="UP000285109">
    <property type="component" value="Unassembled WGS sequence"/>
</dbReference>
<dbReference type="InterPro" id="IPR013762">
    <property type="entry name" value="Integrase-like_cat_sf"/>
</dbReference>
<evidence type="ECO:0000313" key="7">
    <source>
        <dbReference type="Proteomes" id="UP000186685"/>
    </source>
</evidence>
<evidence type="ECO:0000256" key="2">
    <source>
        <dbReference type="ARBA" id="ARBA00023125"/>
    </source>
</evidence>
<proteinExistence type="inferred from homology"/>
<dbReference type="Pfam" id="PF13102">
    <property type="entry name" value="Phage_int_SAM_5"/>
    <property type="match status" value="1"/>
</dbReference>
<sequence>MQTFIQELQGNFFLRSPKQTTPTLLYYVVRINNKKVRLATGVKVYPQHWNKREQKAIISSQHPKLTRINNEIVNEKIDEYLKRFSQFKDYLCNNPAEITNCGDLLKSFIYNKMSENCIEYLRKCKDEDKTISEGTKKDYKSALDNLEKFCSQGNTVNSFNEFTKKYIKEYYEHLLSINNNPRTKDGKLSVSYVNKQIGQLWSMLNKYAVENELMNYAILSEWQNRKAWEKKDKTKNNEKGIALRDDEIIKLWEYWPHIDNQNDKDILATFLLECLTGQRFSDIEKITDNLNTIHSITTIQLTQQKTGKTIKVGIIFELAKTILKQYENQMPQSFTNDYSNKRMKEIGKAAGIEGQETITRHSGNDTHVQSIKKQRYELLSQHTGRRTFITLLALREWSANRIKQYSGHSEIEMVERYTKIRDGVQYEIFHNAIKNNPAQILRYVDEDENKKMFGEQELKQPLYHYPTNDERFQNEIQEAKEVLAMFNVPASKFVGLSDIDELRSMMYGIEHLLLDVIEDRRLIKAIFNNAGKSLEEKANELHELYLSCKDMK</sequence>
<reference evidence="6 8" key="2">
    <citation type="submission" date="2018-08" db="EMBL/GenBank/DDBJ databases">
        <title>A genome reference for cultivated species of the human gut microbiota.</title>
        <authorList>
            <person name="Zou Y."/>
            <person name="Xue W."/>
            <person name="Luo G."/>
        </authorList>
    </citation>
    <scope>NUCLEOTIDE SEQUENCE [LARGE SCALE GENOMIC DNA]</scope>
    <source>
        <strain evidence="6 8">AF31-28B-AC</strain>
    </source>
</reference>
<keyword evidence="3" id="KW-0233">DNA recombination</keyword>
<dbReference type="EMBL" id="MNQR01000016">
    <property type="protein sequence ID" value="OKZ11142.1"/>
    <property type="molecule type" value="Genomic_DNA"/>
</dbReference>
<accession>A0A1Q6GJL9</accession>
<evidence type="ECO:0000313" key="5">
    <source>
        <dbReference type="EMBL" id="OKZ11142.1"/>
    </source>
</evidence>
<gene>
    <name evidence="5" type="ORF">BHV76_05015</name>
    <name evidence="6" type="ORF">DWZ34_17740</name>
</gene>
<dbReference type="InterPro" id="IPR050090">
    <property type="entry name" value="Tyrosine_recombinase_XerCD"/>
</dbReference>
<dbReference type="InterPro" id="IPR035386">
    <property type="entry name" value="Arm-DNA-bind_5"/>
</dbReference>
<dbReference type="GO" id="GO:0015074">
    <property type="term" value="P:DNA integration"/>
    <property type="evidence" value="ECO:0007669"/>
    <property type="project" value="InterPro"/>
</dbReference>
<comment type="similarity">
    <text evidence="1">Belongs to the 'phage' integrase family.</text>
</comment>
<dbReference type="Proteomes" id="UP000186685">
    <property type="component" value="Unassembled WGS sequence"/>
</dbReference>
<evidence type="ECO:0000313" key="6">
    <source>
        <dbReference type="EMBL" id="RHM90836.1"/>
    </source>
</evidence>
<dbReference type="InterPro" id="IPR002104">
    <property type="entry name" value="Integrase_catalytic"/>
</dbReference>
<dbReference type="GO" id="GO:0003677">
    <property type="term" value="F:DNA binding"/>
    <property type="evidence" value="ECO:0007669"/>
    <property type="project" value="UniProtKB-KW"/>
</dbReference>
<dbReference type="Pfam" id="PF17293">
    <property type="entry name" value="Arm-DNA-bind_5"/>
    <property type="match status" value="1"/>
</dbReference>
<dbReference type="AlphaFoldDB" id="A0A1Q6GJL9"/>
<dbReference type="Pfam" id="PF00589">
    <property type="entry name" value="Phage_integrase"/>
    <property type="match status" value="1"/>
</dbReference>
<dbReference type="PANTHER" id="PTHR30349:SF64">
    <property type="entry name" value="PROPHAGE INTEGRASE INTD-RELATED"/>
    <property type="match status" value="1"/>
</dbReference>
<dbReference type="PROSITE" id="PS51898">
    <property type="entry name" value="TYR_RECOMBINASE"/>
    <property type="match status" value="1"/>
</dbReference>
<evidence type="ECO:0000259" key="4">
    <source>
        <dbReference type="PROSITE" id="PS51898"/>
    </source>
</evidence>
<dbReference type="SUPFAM" id="SSF56349">
    <property type="entry name" value="DNA breaking-rejoining enzymes"/>
    <property type="match status" value="1"/>
</dbReference>
<dbReference type="Gene3D" id="1.10.443.10">
    <property type="entry name" value="Intergrase catalytic core"/>
    <property type="match status" value="1"/>
</dbReference>
<dbReference type="InterPro" id="IPR011010">
    <property type="entry name" value="DNA_brk_join_enz"/>
</dbReference>
<dbReference type="InterPro" id="IPR025269">
    <property type="entry name" value="SAM-like_dom"/>
</dbReference>
<evidence type="ECO:0000256" key="3">
    <source>
        <dbReference type="ARBA" id="ARBA00023172"/>
    </source>
</evidence>
<organism evidence="6 8">
    <name type="scientific">Phocaeicola plebeius</name>
    <dbReference type="NCBI Taxonomy" id="310297"/>
    <lineage>
        <taxon>Bacteria</taxon>
        <taxon>Pseudomonadati</taxon>
        <taxon>Bacteroidota</taxon>
        <taxon>Bacteroidia</taxon>
        <taxon>Bacteroidales</taxon>
        <taxon>Bacteroidaceae</taxon>
        <taxon>Phocaeicola</taxon>
    </lineage>
</organism>
<dbReference type="GO" id="GO:0006310">
    <property type="term" value="P:DNA recombination"/>
    <property type="evidence" value="ECO:0007669"/>
    <property type="project" value="UniProtKB-KW"/>
</dbReference>
<protein>
    <recommendedName>
        <fullName evidence="4">Tyr recombinase domain-containing protein</fullName>
    </recommendedName>
</protein>
<dbReference type="Gene3D" id="1.10.150.130">
    <property type="match status" value="1"/>
</dbReference>
<evidence type="ECO:0000313" key="8">
    <source>
        <dbReference type="Proteomes" id="UP000285109"/>
    </source>
</evidence>
<dbReference type="EMBL" id="QRQK01000068">
    <property type="protein sequence ID" value="RHM90836.1"/>
    <property type="molecule type" value="Genomic_DNA"/>
</dbReference>